<feature type="domain" description="DC1" evidence="2">
    <location>
        <begin position="189"/>
        <end position="232"/>
    </location>
</feature>
<dbReference type="EMBL" id="JBBPBN010000059">
    <property type="protein sequence ID" value="KAK8988107.1"/>
    <property type="molecule type" value="Genomic_DNA"/>
</dbReference>
<feature type="domain" description="DC1" evidence="2">
    <location>
        <begin position="62"/>
        <end position="111"/>
    </location>
</feature>
<dbReference type="PANTHER" id="PTHR46288">
    <property type="entry name" value="PHORBOL-ESTER/DAG-TYPE DOMAIN-CONTAINING PROTEIN"/>
    <property type="match status" value="1"/>
</dbReference>
<dbReference type="Pfam" id="PF03107">
    <property type="entry name" value="C1_2"/>
    <property type="match status" value="4"/>
</dbReference>
<comment type="caution">
    <text evidence="3">The sequence shown here is derived from an EMBL/GenBank/DDBJ whole genome shotgun (WGS) entry which is preliminary data.</text>
</comment>
<dbReference type="PANTHER" id="PTHR46288:SF27">
    <property type="entry name" value="CYSTEINE_HISTIDINE-RICH C1 DOMAIN FAMILY PROTEIN"/>
    <property type="match status" value="1"/>
</dbReference>
<dbReference type="Proteomes" id="UP001396334">
    <property type="component" value="Unassembled WGS sequence"/>
</dbReference>
<dbReference type="InterPro" id="IPR046349">
    <property type="entry name" value="C1-like_sf"/>
</dbReference>
<dbReference type="SUPFAM" id="SSF57889">
    <property type="entry name" value="Cysteine-rich domain"/>
    <property type="match status" value="7"/>
</dbReference>
<dbReference type="InterPro" id="IPR004146">
    <property type="entry name" value="DC1"/>
</dbReference>
<keyword evidence="4" id="KW-1185">Reference proteome</keyword>
<accession>A0ABR2PI91</accession>
<evidence type="ECO:0000259" key="2">
    <source>
        <dbReference type="Pfam" id="PF03107"/>
    </source>
</evidence>
<evidence type="ECO:0000313" key="4">
    <source>
        <dbReference type="Proteomes" id="UP001396334"/>
    </source>
</evidence>
<organism evidence="3 4">
    <name type="scientific">Hibiscus sabdariffa</name>
    <name type="common">roselle</name>
    <dbReference type="NCBI Taxonomy" id="183260"/>
    <lineage>
        <taxon>Eukaryota</taxon>
        <taxon>Viridiplantae</taxon>
        <taxon>Streptophyta</taxon>
        <taxon>Embryophyta</taxon>
        <taxon>Tracheophyta</taxon>
        <taxon>Spermatophyta</taxon>
        <taxon>Magnoliopsida</taxon>
        <taxon>eudicotyledons</taxon>
        <taxon>Gunneridae</taxon>
        <taxon>Pentapetalae</taxon>
        <taxon>rosids</taxon>
        <taxon>malvids</taxon>
        <taxon>Malvales</taxon>
        <taxon>Malvaceae</taxon>
        <taxon>Malvoideae</taxon>
        <taxon>Hibiscus</taxon>
    </lineage>
</organism>
<evidence type="ECO:0000256" key="1">
    <source>
        <dbReference type="ARBA" id="ARBA00022737"/>
    </source>
</evidence>
<gene>
    <name evidence="3" type="ORF">V6N11_065706</name>
</gene>
<sequence>MNLKPFLHQHHLLYANYFEKQEDCCDKCNLQIHGWAFTREICNFWLHKPCAVQQLPLEISHPLHSQHPLKLVQERSRDDGERFFCNGCASLTLSCLYRCRVCNFNLDHICASSSATITSHSCKEITHFCHHHPLRGFEYRKVSKHHYCCFWCEELLSGISYGCFRCGTELFVHETCLINMPTTISKHHFHQSHLLHLNPHTRYRSCNACGDHFWKWEKGYACQKSCNFALHFEHELVLTDVFVEDFSYQYCCDICEQERKPRHPVYCCKECKFVAHIGCAINKTKDDGNFEKGSTSSLVDGKASIGKLMEKDGQANFSTHLEIKYCTGRHLLILNEAIGKHESSATCNACSIEITDEAYACKRCKYYIHKTCTRLPFEVLHPLHPQHPLKWSPGSVYVSETFTCEECRDKAYGFRYVCYACDFKLDVKCAISWVPKNETQRLKDMEILSKLCIFNQELWGPTYSCSHCYYELHESCLGFPWEMQLQFHPLHPLHPLPNPPKTCRACNKSSFWREISYGCVQCDLYRHVHCAKSLKLAIKSKSHIHDLYYFGANAGTYFDNIEKECGECRRKFSRIPFCFCMECDTKLHIGTCFATFVEIQISHASHHS</sequence>
<name>A0ABR2PI91_9ROSI</name>
<feature type="domain" description="DC1" evidence="2">
    <location>
        <begin position="330"/>
        <end position="372"/>
    </location>
</feature>
<keyword evidence="1" id="KW-0677">Repeat</keyword>
<reference evidence="3 4" key="1">
    <citation type="journal article" date="2024" name="G3 (Bethesda)">
        <title>Genome assembly of Hibiscus sabdariffa L. provides insights into metabolisms of medicinal natural products.</title>
        <authorList>
            <person name="Kim T."/>
        </authorList>
    </citation>
    <scope>NUCLEOTIDE SEQUENCE [LARGE SCALE GENOMIC DNA]</scope>
    <source>
        <strain evidence="3">TK-2024</strain>
        <tissue evidence="3">Old leaves</tissue>
    </source>
</reference>
<evidence type="ECO:0000313" key="3">
    <source>
        <dbReference type="EMBL" id="KAK8988107.1"/>
    </source>
</evidence>
<protein>
    <recommendedName>
        <fullName evidence="2">DC1 domain-containing protein</fullName>
    </recommendedName>
</protein>
<proteinExistence type="predicted"/>
<feature type="domain" description="DC1" evidence="2">
    <location>
        <begin position="382"/>
        <end position="430"/>
    </location>
</feature>